<dbReference type="InterPro" id="IPR016187">
    <property type="entry name" value="CTDL_fold"/>
</dbReference>
<dbReference type="EMBL" id="NEVH01009776">
    <property type="protein sequence ID" value="PNF32648.1"/>
    <property type="molecule type" value="Genomic_DNA"/>
</dbReference>
<reference evidence="3 4" key="1">
    <citation type="submission" date="2017-12" db="EMBL/GenBank/DDBJ databases">
        <title>Hemimetabolous genomes reveal molecular basis of termite eusociality.</title>
        <authorList>
            <person name="Harrison M.C."/>
            <person name="Jongepier E."/>
            <person name="Robertson H.M."/>
            <person name="Arning N."/>
            <person name="Bitard-Feildel T."/>
            <person name="Chao H."/>
            <person name="Childers C.P."/>
            <person name="Dinh H."/>
            <person name="Doddapaneni H."/>
            <person name="Dugan S."/>
            <person name="Gowin J."/>
            <person name="Greiner C."/>
            <person name="Han Y."/>
            <person name="Hu H."/>
            <person name="Hughes D.S.T."/>
            <person name="Huylmans A.-K."/>
            <person name="Kemena C."/>
            <person name="Kremer L.P.M."/>
            <person name="Lee S.L."/>
            <person name="Lopez-Ezquerra A."/>
            <person name="Mallet L."/>
            <person name="Monroy-Kuhn J.M."/>
            <person name="Moser A."/>
            <person name="Murali S.C."/>
            <person name="Muzny D.M."/>
            <person name="Otani S."/>
            <person name="Piulachs M.-D."/>
            <person name="Poelchau M."/>
            <person name="Qu J."/>
            <person name="Schaub F."/>
            <person name="Wada-Katsumata A."/>
            <person name="Worley K.C."/>
            <person name="Xie Q."/>
            <person name="Ylla G."/>
            <person name="Poulsen M."/>
            <person name="Gibbs R.A."/>
            <person name="Schal C."/>
            <person name="Richards S."/>
            <person name="Belles X."/>
            <person name="Korb J."/>
            <person name="Bornberg-Bauer E."/>
        </authorList>
    </citation>
    <scope>NUCLEOTIDE SEQUENCE [LARGE SCALE GENOMIC DNA]</scope>
    <source>
        <tissue evidence="3">Whole body</tissue>
    </source>
</reference>
<proteinExistence type="predicted"/>
<evidence type="ECO:0000313" key="4">
    <source>
        <dbReference type="Proteomes" id="UP000235965"/>
    </source>
</evidence>
<dbReference type="AlphaFoldDB" id="A0A2J7QVN3"/>
<dbReference type="PROSITE" id="PS50041">
    <property type="entry name" value="C_TYPE_LECTIN_2"/>
    <property type="match status" value="1"/>
</dbReference>
<dbReference type="FunCoup" id="A0A2J7QVN3">
    <property type="interactions" value="4"/>
</dbReference>
<accession>A0A2J7QVN3</accession>
<dbReference type="InParanoid" id="A0A2J7QVN3"/>
<evidence type="ECO:0000313" key="3">
    <source>
        <dbReference type="EMBL" id="PNF32648.1"/>
    </source>
</evidence>
<dbReference type="STRING" id="105785.A0A2J7QVN3"/>
<dbReference type="SMART" id="SM00034">
    <property type="entry name" value="CLECT"/>
    <property type="match status" value="1"/>
</dbReference>
<keyword evidence="4" id="KW-1185">Reference proteome</keyword>
<dbReference type="Gene3D" id="3.10.100.10">
    <property type="entry name" value="Mannose-Binding Protein A, subunit A"/>
    <property type="match status" value="1"/>
</dbReference>
<evidence type="ECO:0000256" key="1">
    <source>
        <dbReference type="SAM" id="SignalP"/>
    </source>
</evidence>
<evidence type="ECO:0000259" key="2">
    <source>
        <dbReference type="PROSITE" id="PS50041"/>
    </source>
</evidence>
<comment type="caution">
    <text evidence="3">The sequence shown here is derived from an EMBL/GenBank/DDBJ whole genome shotgun (WGS) entry which is preliminary data.</text>
</comment>
<name>A0A2J7QVN3_9NEOP</name>
<dbReference type="SUPFAM" id="SSF56436">
    <property type="entry name" value="C-type lectin-like"/>
    <property type="match status" value="1"/>
</dbReference>
<organism evidence="3 4">
    <name type="scientific">Cryptotermes secundus</name>
    <dbReference type="NCBI Taxonomy" id="105785"/>
    <lineage>
        <taxon>Eukaryota</taxon>
        <taxon>Metazoa</taxon>
        <taxon>Ecdysozoa</taxon>
        <taxon>Arthropoda</taxon>
        <taxon>Hexapoda</taxon>
        <taxon>Insecta</taxon>
        <taxon>Pterygota</taxon>
        <taxon>Neoptera</taxon>
        <taxon>Polyneoptera</taxon>
        <taxon>Dictyoptera</taxon>
        <taxon>Blattodea</taxon>
        <taxon>Blattoidea</taxon>
        <taxon>Termitoidae</taxon>
        <taxon>Kalotermitidae</taxon>
        <taxon>Cryptotermitinae</taxon>
        <taxon>Cryptotermes</taxon>
    </lineage>
</organism>
<dbReference type="InterPro" id="IPR050111">
    <property type="entry name" value="C-type_lectin/snaclec_domain"/>
</dbReference>
<protein>
    <recommendedName>
        <fullName evidence="2">C-type lectin domain-containing protein</fullName>
    </recommendedName>
</protein>
<dbReference type="OrthoDB" id="6077919at2759"/>
<gene>
    <name evidence="3" type="ORF">B7P43_G15057</name>
</gene>
<dbReference type="Pfam" id="PF00059">
    <property type="entry name" value="Lectin_C"/>
    <property type="match status" value="1"/>
</dbReference>
<sequence>MAKLWSYSLCLLATLCMVQAKPYHEAKHRALLRTGYIYFPGGGYYRLAYKRPIIWAEARRNCQQEGASLAVVNSQQEAENLRTLYLDYGPNNADLQFFASNTTQVPVANATVHIGIHDIFIEGEYLTVRSEPLIATGFVRWKPGFPIGDEQNNCGAFDTAKYILDGPCDAKLPYICEIPEAA</sequence>
<feature type="signal peptide" evidence="1">
    <location>
        <begin position="1"/>
        <end position="20"/>
    </location>
</feature>
<dbReference type="InterPro" id="IPR001304">
    <property type="entry name" value="C-type_lectin-like"/>
</dbReference>
<dbReference type="Proteomes" id="UP000235965">
    <property type="component" value="Unassembled WGS sequence"/>
</dbReference>
<dbReference type="InterPro" id="IPR016186">
    <property type="entry name" value="C-type_lectin-like/link_sf"/>
</dbReference>
<feature type="domain" description="C-type lectin" evidence="2">
    <location>
        <begin position="39"/>
        <end position="177"/>
    </location>
</feature>
<dbReference type="CDD" id="cd00037">
    <property type="entry name" value="CLECT"/>
    <property type="match status" value="1"/>
</dbReference>
<dbReference type="PANTHER" id="PTHR22803">
    <property type="entry name" value="MANNOSE, PHOSPHOLIPASE, LECTIN RECEPTOR RELATED"/>
    <property type="match status" value="1"/>
</dbReference>
<keyword evidence="1" id="KW-0732">Signal</keyword>
<feature type="chain" id="PRO_5014352444" description="C-type lectin domain-containing protein" evidence="1">
    <location>
        <begin position="21"/>
        <end position="182"/>
    </location>
</feature>